<comment type="subcellular location">
    <subcellularLocation>
        <location evidence="1">Nucleus</location>
    </subcellularLocation>
</comment>
<feature type="compositionally biased region" description="Basic and acidic residues" evidence="7">
    <location>
        <begin position="487"/>
        <end position="497"/>
    </location>
</feature>
<sequence length="585" mass="66241">MADVNNGLGKRKTLDSAIIFELDDEKDIPPDSPQNGTHEPVSKVVKKDDIIDNTEEKLTELQEENMKLKRQLEILSNKVCKCSLNVSTGSEESDHGKSTDSLITIKFQDEIAAEEYKHKFVKLLKSFIELTCTEDKLSINILRKAGQDTDLMSPSKKRKRKKSKSKSKDLFVVDTTPSVARNDNMLKYVSKYLVTTPSEVNDKDANTTQKCSPVTCFNCNQNHSLRECPNPKNFAKINAARNQLKQHAVKMRYHTEDEQKYSHFKPGVISTELKKALGVRSNEYPSYIYRMRCIGYPPGWMEDAQVSQSNISMYDIDGKELSMKNNKGSINPDKVIEYPGFNMPLESGVWDDYKLYCCPPYSEKYSKNSMLQFINKKLQKEQDDLETCDMDLDQSSDETFPPGCEPKSNIQVTERLSPSLIALEQKKMELLAELGENNTTSTTADEKTDHVEASSMDEEETILPANNLLNDSIEFEHTDFVVLDDASSHNDESKCDNNDEASDSAAQETSDDANNSKNLMKSTYGTPIVKSASPYNRLPNPENFSKDISPVINFENLPNSTGKYEQMTCILQKIRRTLKNTNEKL</sequence>
<evidence type="ECO:0000259" key="8">
    <source>
        <dbReference type="SMART" id="SM00581"/>
    </source>
</evidence>
<keyword evidence="10" id="KW-1185">Reference proteome</keyword>
<keyword evidence="5" id="KW-0539">Nucleus</keyword>
<reference evidence="9 10" key="1">
    <citation type="journal article" date="2024" name="BMC Genomics">
        <title>De novo assembly and annotation of Popillia japonica's genome with initial clues to its potential as an invasive pest.</title>
        <authorList>
            <person name="Cucini C."/>
            <person name="Boschi S."/>
            <person name="Funari R."/>
            <person name="Cardaioli E."/>
            <person name="Iannotti N."/>
            <person name="Marturano G."/>
            <person name="Paoli F."/>
            <person name="Bruttini M."/>
            <person name="Carapelli A."/>
            <person name="Frati F."/>
            <person name="Nardi F."/>
        </authorList>
    </citation>
    <scope>NUCLEOTIDE SEQUENCE [LARGE SCALE GENOMIC DNA]</scope>
    <source>
        <strain evidence="9">DMR45628</strain>
    </source>
</reference>
<dbReference type="Pfam" id="PF04046">
    <property type="entry name" value="PSP"/>
    <property type="match status" value="1"/>
</dbReference>
<dbReference type="PANTHER" id="PTHR13316:SF0">
    <property type="entry name" value="ZINC FINGER CCHC DOMAIN-CONTAINING PROTEIN 8"/>
    <property type="match status" value="1"/>
</dbReference>
<keyword evidence="2" id="KW-0479">Metal-binding</keyword>
<feature type="region of interest" description="Disordered" evidence="7">
    <location>
        <begin position="435"/>
        <end position="458"/>
    </location>
</feature>
<evidence type="ECO:0000256" key="5">
    <source>
        <dbReference type="ARBA" id="ARBA00023242"/>
    </source>
</evidence>
<dbReference type="CDD" id="cd14686">
    <property type="entry name" value="bZIP"/>
    <property type="match status" value="1"/>
</dbReference>
<dbReference type="PANTHER" id="PTHR13316">
    <property type="entry name" value="ZINC FINGER, CCHC DOMAIN CONTAINING 8"/>
    <property type="match status" value="1"/>
</dbReference>
<dbReference type="Proteomes" id="UP001458880">
    <property type="component" value="Unassembled WGS sequence"/>
</dbReference>
<evidence type="ECO:0000256" key="1">
    <source>
        <dbReference type="ARBA" id="ARBA00004123"/>
    </source>
</evidence>
<dbReference type="InterPro" id="IPR006568">
    <property type="entry name" value="PSP_pro-rich"/>
</dbReference>
<comment type="caution">
    <text evidence="9">The sequence shown here is derived from an EMBL/GenBank/DDBJ whole genome shotgun (WGS) entry which is preliminary data.</text>
</comment>
<keyword evidence="4" id="KW-0862">Zinc</keyword>
<evidence type="ECO:0000256" key="4">
    <source>
        <dbReference type="ARBA" id="ARBA00022833"/>
    </source>
</evidence>
<keyword evidence="3" id="KW-0863">Zinc-finger</keyword>
<proteinExistence type="predicted"/>
<dbReference type="GO" id="GO:0008270">
    <property type="term" value="F:zinc ion binding"/>
    <property type="evidence" value="ECO:0007669"/>
    <property type="project" value="UniProtKB-KW"/>
</dbReference>
<dbReference type="InterPro" id="IPR052115">
    <property type="entry name" value="NEXT_complex_subunit_ZCCHC8"/>
</dbReference>
<feature type="compositionally biased region" description="Polar residues" evidence="7">
    <location>
        <begin position="504"/>
        <end position="520"/>
    </location>
</feature>
<dbReference type="SMART" id="SM00581">
    <property type="entry name" value="PSP"/>
    <property type="match status" value="1"/>
</dbReference>
<gene>
    <name evidence="9" type="ORF">QE152_g12938</name>
</gene>
<accession>A0AAW1LGW1</accession>
<evidence type="ECO:0000256" key="3">
    <source>
        <dbReference type="ARBA" id="ARBA00022771"/>
    </source>
</evidence>
<keyword evidence="6" id="KW-0175">Coiled coil</keyword>
<dbReference type="GO" id="GO:0071013">
    <property type="term" value="C:catalytic step 2 spliceosome"/>
    <property type="evidence" value="ECO:0007669"/>
    <property type="project" value="TreeGrafter"/>
</dbReference>
<dbReference type="AlphaFoldDB" id="A0AAW1LGW1"/>
<feature type="coiled-coil region" evidence="6">
    <location>
        <begin position="44"/>
        <end position="78"/>
    </location>
</feature>
<organism evidence="9 10">
    <name type="scientific">Popillia japonica</name>
    <name type="common">Japanese beetle</name>
    <dbReference type="NCBI Taxonomy" id="7064"/>
    <lineage>
        <taxon>Eukaryota</taxon>
        <taxon>Metazoa</taxon>
        <taxon>Ecdysozoa</taxon>
        <taxon>Arthropoda</taxon>
        <taxon>Hexapoda</taxon>
        <taxon>Insecta</taxon>
        <taxon>Pterygota</taxon>
        <taxon>Neoptera</taxon>
        <taxon>Endopterygota</taxon>
        <taxon>Coleoptera</taxon>
        <taxon>Polyphaga</taxon>
        <taxon>Scarabaeiformia</taxon>
        <taxon>Scarabaeidae</taxon>
        <taxon>Rutelinae</taxon>
        <taxon>Popillia</taxon>
    </lineage>
</organism>
<evidence type="ECO:0000313" key="9">
    <source>
        <dbReference type="EMBL" id="KAK9732323.1"/>
    </source>
</evidence>
<feature type="region of interest" description="Disordered" evidence="7">
    <location>
        <begin position="487"/>
        <end position="520"/>
    </location>
</feature>
<dbReference type="GO" id="GO:0003723">
    <property type="term" value="F:RNA binding"/>
    <property type="evidence" value="ECO:0007669"/>
    <property type="project" value="TreeGrafter"/>
</dbReference>
<evidence type="ECO:0000256" key="7">
    <source>
        <dbReference type="SAM" id="MobiDB-lite"/>
    </source>
</evidence>
<evidence type="ECO:0000256" key="6">
    <source>
        <dbReference type="SAM" id="Coils"/>
    </source>
</evidence>
<protein>
    <submittedName>
        <fullName evidence="9">Psp</fullName>
    </submittedName>
</protein>
<feature type="domain" description="PSP proline-rich" evidence="8">
    <location>
        <begin position="261"/>
        <end position="313"/>
    </location>
</feature>
<evidence type="ECO:0000313" key="10">
    <source>
        <dbReference type="Proteomes" id="UP001458880"/>
    </source>
</evidence>
<name>A0AAW1LGW1_POPJA</name>
<evidence type="ECO:0000256" key="2">
    <source>
        <dbReference type="ARBA" id="ARBA00022723"/>
    </source>
</evidence>
<dbReference type="EMBL" id="JASPKY010000120">
    <property type="protein sequence ID" value="KAK9732323.1"/>
    <property type="molecule type" value="Genomic_DNA"/>
</dbReference>